<evidence type="ECO:0000313" key="2">
    <source>
        <dbReference type="Proteomes" id="UP000425960"/>
    </source>
</evidence>
<gene>
    <name evidence="1" type="ORF">DSCO28_15570</name>
</gene>
<accession>A0A5K7ZJD3</accession>
<name>A0A5K7ZJD3_9BACT</name>
<dbReference type="Proteomes" id="UP000425960">
    <property type="component" value="Chromosome"/>
</dbReference>
<dbReference type="EMBL" id="AP021876">
    <property type="protein sequence ID" value="BBO80991.1"/>
    <property type="molecule type" value="Genomic_DNA"/>
</dbReference>
<reference evidence="1 2" key="1">
    <citation type="submission" date="2019-11" db="EMBL/GenBank/DDBJ databases">
        <title>Comparative genomics of hydrocarbon-degrading Desulfosarcina strains.</title>
        <authorList>
            <person name="Watanabe M."/>
            <person name="Kojima H."/>
            <person name="Fukui M."/>
        </authorList>
    </citation>
    <scope>NUCLEOTIDE SEQUENCE [LARGE SCALE GENOMIC DNA]</scope>
    <source>
        <strain evidence="1 2">28bB2T</strain>
    </source>
</reference>
<dbReference type="AlphaFoldDB" id="A0A5K7ZJD3"/>
<protein>
    <submittedName>
        <fullName evidence="1">Uncharacterized protein</fullName>
    </submittedName>
</protein>
<sequence>MRREKSLRRLMQRLEKIIGNARKMGRIHPQGGTVNCGHEVNVTIDGRFAIQHTVVNGEREDDK</sequence>
<dbReference type="KEGG" id="dov:DSCO28_15570"/>
<evidence type="ECO:0000313" key="1">
    <source>
        <dbReference type="EMBL" id="BBO80991.1"/>
    </source>
</evidence>
<organism evidence="1 2">
    <name type="scientific">Desulfosarcina ovata subsp. sediminis</name>
    <dbReference type="NCBI Taxonomy" id="885957"/>
    <lineage>
        <taxon>Bacteria</taxon>
        <taxon>Pseudomonadati</taxon>
        <taxon>Thermodesulfobacteriota</taxon>
        <taxon>Desulfobacteria</taxon>
        <taxon>Desulfobacterales</taxon>
        <taxon>Desulfosarcinaceae</taxon>
        <taxon>Desulfosarcina</taxon>
    </lineage>
</organism>
<proteinExistence type="predicted"/>